<evidence type="ECO:0000313" key="14">
    <source>
        <dbReference type="RefSeq" id="XP_030375496.1"/>
    </source>
</evidence>
<dbReference type="InterPro" id="IPR050687">
    <property type="entry name" value="Dynein_IC"/>
</dbReference>
<keyword evidence="5" id="KW-0282">Flagellum</keyword>
<evidence type="ECO:0000256" key="10">
    <source>
        <dbReference type="ARBA" id="ARBA00040002"/>
    </source>
</evidence>
<dbReference type="PANTHER" id="PTHR12442:SF12">
    <property type="entry name" value="DYNEIN AXONEMAL INTERMEDIATE CHAIN 4"/>
    <property type="match status" value="1"/>
</dbReference>
<evidence type="ECO:0000256" key="7">
    <source>
        <dbReference type="ARBA" id="ARBA00023212"/>
    </source>
</evidence>
<dbReference type="OrthoDB" id="10259804at2759"/>
<dbReference type="RefSeq" id="XP_030375496.1">
    <property type="nucleotide sequence ID" value="XM_030519636.1"/>
</dbReference>
<gene>
    <name evidence="14" type="primary">LOC115624793</name>
</gene>
<dbReference type="CTD" id="38020"/>
<evidence type="ECO:0000256" key="9">
    <source>
        <dbReference type="ARBA" id="ARBA00024190"/>
    </source>
</evidence>
<dbReference type="GO" id="GO:0003341">
    <property type="term" value="P:cilium movement"/>
    <property type="evidence" value="ECO:0007669"/>
    <property type="project" value="TreeGrafter"/>
</dbReference>
<evidence type="ECO:0000256" key="3">
    <source>
        <dbReference type="ARBA" id="ARBA00022574"/>
    </source>
</evidence>
<dbReference type="Proteomes" id="UP000504634">
    <property type="component" value="Unplaced"/>
</dbReference>
<evidence type="ECO:0000256" key="6">
    <source>
        <dbReference type="ARBA" id="ARBA00023069"/>
    </source>
</evidence>
<evidence type="ECO:0000256" key="11">
    <source>
        <dbReference type="ARBA" id="ARBA00041557"/>
    </source>
</evidence>
<dbReference type="GO" id="GO:0045503">
    <property type="term" value="F:dynein light chain binding"/>
    <property type="evidence" value="ECO:0007669"/>
    <property type="project" value="TreeGrafter"/>
</dbReference>
<dbReference type="SUPFAM" id="SSF50978">
    <property type="entry name" value="WD40 repeat-like"/>
    <property type="match status" value="1"/>
</dbReference>
<evidence type="ECO:0000256" key="8">
    <source>
        <dbReference type="ARBA" id="ARBA00023273"/>
    </source>
</evidence>
<dbReference type="PROSITE" id="PS50082">
    <property type="entry name" value="WD_REPEATS_2"/>
    <property type="match status" value="1"/>
</dbReference>
<dbReference type="InterPro" id="IPR015943">
    <property type="entry name" value="WD40/YVTN_repeat-like_dom_sf"/>
</dbReference>
<keyword evidence="2" id="KW-0963">Cytoplasm</keyword>
<name>A0A6J2TFI9_DROLE</name>
<dbReference type="GeneID" id="115624793"/>
<keyword evidence="13" id="KW-1185">Reference proteome</keyword>
<dbReference type="InterPro" id="IPR001680">
    <property type="entry name" value="WD40_rpt"/>
</dbReference>
<feature type="repeat" description="WD" evidence="12">
    <location>
        <begin position="582"/>
        <end position="614"/>
    </location>
</feature>
<proteinExistence type="predicted"/>
<evidence type="ECO:0000256" key="5">
    <source>
        <dbReference type="ARBA" id="ARBA00022846"/>
    </source>
</evidence>
<keyword evidence="4" id="KW-0677">Repeat</keyword>
<sequence length="751" mass="85575">MKKSTIETKGVKKSVQVIQEATDEPAKKKKEEYVRREDLHSYAQEIQADLQNRQQFKVTENVNGEEVDMTPKYIPDDLYSQQFLVFNDRLKDEVENMAFVHVNLSQSQSRTRGSMRAGVGGNKQSIDDLMNGIMYDTILFEPPTEDKPKEEAALVPYTKSFVKVTLKKTEFVEIFTQNSTTVLKGSPEADEVEKDNRQYDYLTVGKGKVRRRSDNDAQTNVVLMTSRAVNTIMIDSATVGSYVSNFEMYDTVHNLVGKHTITTLNQSLIRLDSEMQTDQAYDNEEEDEEREKAKTVENRLFDSTSFKNAIMFMGRAISSNIHEAGMRRFRNFEYIDRCSTDAEYNYSMDLLFRCIPSPSFGERKAVSDISFCRSNGDIFVVAYGLYSFSSQHVPKCGDVFVWSIKNPGEPERAFYYKIPVTAVRFSPFLPSLIAIGMYDGTVEVRDVTNPSDPPIAISQRSTSPGCSPVVSIRWIKQSESGDGSEIDPFLSLSQDGSVTRFRIIKSPFLLGFNQMTLERVEGAPEGIHVPISPVMTCESNRHPQGLYVTTHPLHKDIYYVLTDEGCIHKCSINYQHQYLEVLKCHDGGVNVMEFSPWSPKLFLTCGNDWYVRIWLDGITRPLIELQDNFQPVHWANWSPTHSTIIVALNRETVQIWDIRRNILKPMAEHEMDSSFNTVAQFSNCGRTVAIGNERGNVLFQSLDDMPFEPHFQYDELEKAIYKAIGNDQELLIELKSVGFFGYPNKKSVQPS</sequence>
<dbReference type="AlphaFoldDB" id="A0A6J2TFI9"/>
<dbReference type="SMART" id="SM00320">
    <property type="entry name" value="WD40"/>
    <property type="match status" value="3"/>
</dbReference>
<dbReference type="InterPro" id="IPR036322">
    <property type="entry name" value="WD40_repeat_dom_sf"/>
</dbReference>
<evidence type="ECO:0000313" key="13">
    <source>
        <dbReference type="Proteomes" id="UP000504634"/>
    </source>
</evidence>
<evidence type="ECO:0000256" key="2">
    <source>
        <dbReference type="ARBA" id="ARBA00022490"/>
    </source>
</evidence>
<dbReference type="Gene3D" id="2.130.10.10">
    <property type="entry name" value="YVTN repeat-like/Quinoprotein amine dehydrogenase"/>
    <property type="match status" value="2"/>
</dbReference>
<dbReference type="GO" id="GO:0005858">
    <property type="term" value="C:axonemal dynein complex"/>
    <property type="evidence" value="ECO:0007669"/>
    <property type="project" value="TreeGrafter"/>
</dbReference>
<organism evidence="13 14">
    <name type="scientific">Drosophila lebanonensis</name>
    <name type="common">Fruit fly</name>
    <name type="synonym">Scaptodrosophila lebanonensis</name>
    <dbReference type="NCBI Taxonomy" id="7225"/>
    <lineage>
        <taxon>Eukaryota</taxon>
        <taxon>Metazoa</taxon>
        <taxon>Ecdysozoa</taxon>
        <taxon>Arthropoda</taxon>
        <taxon>Hexapoda</taxon>
        <taxon>Insecta</taxon>
        <taxon>Pterygota</taxon>
        <taxon>Neoptera</taxon>
        <taxon>Endopterygota</taxon>
        <taxon>Diptera</taxon>
        <taxon>Brachycera</taxon>
        <taxon>Muscomorpha</taxon>
        <taxon>Ephydroidea</taxon>
        <taxon>Drosophilidae</taxon>
        <taxon>Scaptodrosophila</taxon>
    </lineage>
</organism>
<protein>
    <recommendedName>
        <fullName evidence="10">Dynein axonemal intermediate chain 4</fullName>
    </recommendedName>
    <alternativeName>
        <fullName evidence="11">WD repeat-containing protein 78</fullName>
    </alternativeName>
</protein>
<dbReference type="Pfam" id="PF00400">
    <property type="entry name" value="WD40"/>
    <property type="match status" value="1"/>
</dbReference>
<keyword evidence="7" id="KW-0206">Cytoskeleton</keyword>
<keyword evidence="6" id="KW-0969">Cilium</keyword>
<dbReference type="PANTHER" id="PTHR12442">
    <property type="entry name" value="DYNEIN INTERMEDIATE CHAIN"/>
    <property type="match status" value="1"/>
</dbReference>
<comment type="subcellular location">
    <subcellularLocation>
        <location evidence="1">Cytoplasm</location>
        <location evidence="1">Cytoskeleton</location>
        <location evidence="1">Flagellum axoneme</location>
    </subcellularLocation>
    <subcellularLocation>
        <location evidence="9">Dynein axonemal particle</location>
    </subcellularLocation>
</comment>
<evidence type="ECO:0000256" key="1">
    <source>
        <dbReference type="ARBA" id="ARBA00004611"/>
    </source>
</evidence>
<evidence type="ECO:0000256" key="12">
    <source>
        <dbReference type="PROSITE-ProRule" id="PRU00221"/>
    </source>
</evidence>
<keyword evidence="8" id="KW-0966">Cell projection</keyword>
<keyword evidence="3 12" id="KW-0853">WD repeat</keyword>
<evidence type="ECO:0000256" key="4">
    <source>
        <dbReference type="ARBA" id="ARBA00022737"/>
    </source>
</evidence>
<dbReference type="GO" id="GO:0045504">
    <property type="term" value="F:dynein heavy chain binding"/>
    <property type="evidence" value="ECO:0007669"/>
    <property type="project" value="TreeGrafter"/>
</dbReference>
<reference evidence="14" key="1">
    <citation type="submission" date="2025-08" db="UniProtKB">
        <authorList>
            <consortium name="RefSeq"/>
        </authorList>
    </citation>
    <scope>IDENTIFICATION</scope>
    <source>
        <strain evidence="14">11010-0011.00</strain>
        <tissue evidence="14">Whole body</tissue>
    </source>
</reference>
<dbReference type="GO" id="GO:0120293">
    <property type="term" value="C:dynein axonemal particle"/>
    <property type="evidence" value="ECO:0007669"/>
    <property type="project" value="UniProtKB-SubCell"/>
</dbReference>
<accession>A0A6J2TFI9</accession>